<dbReference type="PANTHER" id="PTHR46829">
    <property type="entry name" value="STERILE ALPHA MOTIF DOMAIN-CONTAINING PROTEIN 15"/>
    <property type="match status" value="1"/>
</dbReference>
<dbReference type="PROSITE" id="PS50105">
    <property type="entry name" value="SAM_DOMAIN"/>
    <property type="match status" value="1"/>
</dbReference>
<organism evidence="3 4">
    <name type="scientific">Gekko japonicus</name>
    <name type="common">Schlegel's Japanese gecko</name>
    <dbReference type="NCBI Taxonomy" id="146911"/>
    <lineage>
        <taxon>Eukaryota</taxon>
        <taxon>Metazoa</taxon>
        <taxon>Chordata</taxon>
        <taxon>Craniata</taxon>
        <taxon>Vertebrata</taxon>
        <taxon>Euteleostomi</taxon>
        <taxon>Lepidosauria</taxon>
        <taxon>Squamata</taxon>
        <taxon>Bifurcata</taxon>
        <taxon>Gekkota</taxon>
        <taxon>Gekkonidae</taxon>
        <taxon>Gekkoninae</taxon>
        <taxon>Gekko</taxon>
    </lineage>
</organism>
<dbReference type="Gene3D" id="1.10.150.50">
    <property type="entry name" value="Transcription Factor, Ets-1"/>
    <property type="match status" value="1"/>
</dbReference>
<dbReference type="Pfam" id="PF07647">
    <property type="entry name" value="SAM_2"/>
    <property type="match status" value="1"/>
</dbReference>
<dbReference type="SMART" id="SM00454">
    <property type="entry name" value="SAM"/>
    <property type="match status" value="1"/>
</dbReference>
<dbReference type="PANTHER" id="PTHR46829:SF1">
    <property type="entry name" value="STERILE ALPHA MOTIF DOMAIN-CONTAINING PROTEIN 15"/>
    <property type="match status" value="1"/>
</dbReference>
<evidence type="ECO:0000313" key="3">
    <source>
        <dbReference type="Proteomes" id="UP000694871"/>
    </source>
</evidence>
<sequence>MDGKPEEVVDDEDDEVYDDYDDGDDDDDDDEVEDEEGGAWVSRRKRPLRMPEALVELTPDSKASLGTESKGFSEEETEEEFEGEAACPPTTGPAFLTWTPAEVADWIESLGFPQYKECFTENFISGRKLIHVNCSNLPQIGITDFEHMKEISRHVRLLLDTKEPLFSRSIALPYRDNMGLFLEQKSRTGKRSDALTYPKFIQDAQLQMYEPSSSISRQVPSPNLSSLSSK</sequence>
<feature type="domain" description="SAM" evidence="2">
    <location>
        <begin position="98"/>
        <end position="161"/>
    </location>
</feature>
<dbReference type="InterPro" id="IPR013761">
    <property type="entry name" value="SAM/pointed_sf"/>
</dbReference>
<dbReference type="SUPFAM" id="SSF47769">
    <property type="entry name" value="SAM/Pointed domain"/>
    <property type="match status" value="1"/>
</dbReference>
<evidence type="ECO:0000256" key="1">
    <source>
        <dbReference type="SAM" id="MobiDB-lite"/>
    </source>
</evidence>
<dbReference type="CDD" id="cd09530">
    <property type="entry name" value="SAM_Samd14"/>
    <property type="match status" value="1"/>
</dbReference>
<dbReference type="Proteomes" id="UP000694871">
    <property type="component" value="Unplaced"/>
</dbReference>
<reference evidence="4" key="1">
    <citation type="submission" date="2025-08" db="UniProtKB">
        <authorList>
            <consortium name="RefSeq"/>
        </authorList>
    </citation>
    <scope>IDENTIFICATION</scope>
</reference>
<feature type="compositionally biased region" description="Acidic residues" evidence="1">
    <location>
        <begin position="74"/>
        <end position="83"/>
    </location>
</feature>
<evidence type="ECO:0000313" key="4">
    <source>
        <dbReference type="RefSeq" id="XP_015273856.1"/>
    </source>
</evidence>
<gene>
    <name evidence="4" type="primary">SAMD15</name>
</gene>
<dbReference type="GeneID" id="107116473"/>
<feature type="region of interest" description="Disordered" evidence="1">
    <location>
        <begin position="1"/>
        <end position="89"/>
    </location>
</feature>
<feature type="region of interest" description="Disordered" evidence="1">
    <location>
        <begin position="211"/>
        <end position="230"/>
    </location>
</feature>
<evidence type="ECO:0000259" key="2">
    <source>
        <dbReference type="PROSITE" id="PS50105"/>
    </source>
</evidence>
<name>A0ABM1KJG9_GEKJA</name>
<dbReference type="InterPro" id="IPR001660">
    <property type="entry name" value="SAM"/>
</dbReference>
<protein>
    <submittedName>
        <fullName evidence="4">Sterile alpha motif domain-containing protein 15</fullName>
    </submittedName>
</protein>
<accession>A0ABM1KJG9</accession>
<dbReference type="RefSeq" id="XP_015273856.1">
    <property type="nucleotide sequence ID" value="XM_015418370.1"/>
</dbReference>
<feature type="compositionally biased region" description="Acidic residues" evidence="1">
    <location>
        <begin position="8"/>
        <end position="37"/>
    </location>
</feature>
<keyword evidence="3" id="KW-1185">Reference proteome</keyword>
<proteinExistence type="predicted"/>